<sequence>MESWQLGFAPLVPDWLLTAGTIAVVLLLVLALIRRGPGVWWRSIAYAALLVALLNPSALREEREPVTDVAVLAIDRSQSNRLADRGDRTEALAAAMRDRMDAQPGLELREVDVTDSLGLGTDDASGSTAGGTRLFSAIEDAIADVPPERIAGIVAITDGQIHDLAPRALATTGAPFHALLTGPDDEIDRTLTIEDAPRFSIVGETMTLKLRVDDAGAEDTTRIAQLEIRIDGEALPPVTVTTGRTEEIEIELEHGGENVIEIEAAPGPGELTLENNRAVVIANGIRDRLRVLLVSGEPHAGERTWRNLLKADPAVDLVHFTILRPPEKQDGTPINELSLIAFPTRELFSVKLNEFDLVIFDRYRRRGVLPVAYLKNIADYVDNGGALLMAAGPDFASPFSIFRTPLAGVLPAAPTGEVITGGYHPTVTDLGRRHPVTAGLPGADQSPPRWGRWFRLIDAEMATGENLMEGPGGKPLMVLDRVKEGRVAQLLSDHAWLWTRGYEGGGPQAEMLRRLAHWLMKEPDLEEEKLRASAQGGTLTVTRQTMATETPPVTVTRPDGTTESLTLSEDSPGRFTGRMEIDQTGLYRLSDGIETAITAAGPLNPKEFADVRVTRTQVGGLVDETGGSARFIEDETAPDIRRIRPGRTASGSGWIGLNANEEYAVRAVSEHTLIRPELALLIALGAFMLAWRREGR</sequence>
<keyword evidence="2" id="KW-0812">Transmembrane</keyword>
<keyword evidence="4" id="KW-1185">Reference proteome</keyword>
<dbReference type="PANTHER" id="PTHR37947:SF1">
    <property type="entry name" value="BLL2462 PROTEIN"/>
    <property type="match status" value="1"/>
</dbReference>
<feature type="compositionally biased region" description="Polar residues" evidence="1">
    <location>
        <begin position="551"/>
        <end position="569"/>
    </location>
</feature>
<feature type="transmembrane region" description="Helical" evidence="2">
    <location>
        <begin position="40"/>
        <end position="59"/>
    </location>
</feature>
<gene>
    <name evidence="3" type="ORF">GTQ45_15260</name>
</gene>
<proteinExistence type="predicted"/>
<name>A0A845QEI9_9HYPH</name>
<reference evidence="3 4" key="1">
    <citation type="journal article" date="2016" name="Int. J. Syst. Evol. Microbiol.">
        <title>Pyruvatibacter mobilis gen. nov., sp. nov., a marine bacterium from the culture broth of Picochlorum sp. 122.</title>
        <authorList>
            <person name="Wang G."/>
            <person name="Tang M."/>
            <person name="Wu H."/>
            <person name="Dai S."/>
            <person name="Li T."/>
            <person name="Chen C."/>
            <person name="He H."/>
            <person name="Fan J."/>
            <person name="Xiang W."/>
            <person name="Li X."/>
        </authorList>
    </citation>
    <scope>NUCLEOTIDE SEQUENCE [LARGE SCALE GENOMIC DNA]</scope>
    <source>
        <strain evidence="3 4">GYP-11</strain>
    </source>
</reference>
<organism evidence="3 4">
    <name type="scientific">Pyruvatibacter mobilis</name>
    <dbReference type="NCBI Taxonomy" id="1712261"/>
    <lineage>
        <taxon>Bacteria</taxon>
        <taxon>Pseudomonadati</taxon>
        <taxon>Pseudomonadota</taxon>
        <taxon>Alphaproteobacteria</taxon>
        <taxon>Hyphomicrobiales</taxon>
        <taxon>Parvibaculaceae</taxon>
        <taxon>Pyruvatibacter</taxon>
    </lineage>
</organism>
<dbReference type="PANTHER" id="PTHR37947">
    <property type="entry name" value="BLL2462 PROTEIN"/>
    <property type="match status" value="1"/>
</dbReference>
<accession>A0A845QEI9</accession>
<dbReference type="EMBL" id="WXYQ01000015">
    <property type="protein sequence ID" value="NBG97095.1"/>
    <property type="molecule type" value="Genomic_DNA"/>
</dbReference>
<evidence type="ECO:0000313" key="3">
    <source>
        <dbReference type="EMBL" id="NBG97095.1"/>
    </source>
</evidence>
<feature type="region of interest" description="Disordered" evidence="1">
    <location>
        <begin position="551"/>
        <end position="577"/>
    </location>
</feature>
<dbReference type="SUPFAM" id="SSF52317">
    <property type="entry name" value="Class I glutamine amidotransferase-like"/>
    <property type="match status" value="1"/>
</dbReference>
<dbReference type="Proteomes" id="UP000470384">
    <property type="component" value="Unassembled WGS sequence"/>
</dbReference>
<evidence type="ECO:0008006" key="5">
    <source>
        <dbReference type="Google" id="ProtNLM"/>
    </source>
</evidence>
<evidence type="ECO:0000256" key="2">
    <source>
        <dbReference type="SAM" id="Phobius"/>
    </source>
</evidence>
<evidence type="ECO:0000313" key="4">
    <source>
        <dbReference type="Proteomes" id="UP000470384"/>
    </source>
</evidence>
<dbReference type="Gene3D" id="3.40.50.880">
    <property type="match status" value="1"/>
</dbReference>
<feature type="transmembrane region" description="Helical" evidence="2">
    <location>
        <begin position="15"/>
        <end position="33"/>
    </location>
</feature>
<dbReference type="OrthoDB" id="9769144at2"/>
<dbReference type="AlphaFoldDB" id="A0A845QEI9"/>
<evidence type="ECO:0000256" key="1">
    <source>
        <dbReference type="SAM" id="MobiDB-lite"/>
    </source>
</evidence>
<protein>
    <recommendedName>
        <fullName evidence="5">Glutamine amidotransferase domain-containing protein</fullName>
    </recommendedName>
</protein>
<keyword evidence="2" id="KW-0472">Membrane</keyword>
<comment type="caution">
    <text evidence="3">The sequence shown here is derived from an EMBL/GenBank/DDBJ whole genome shotgun (WGS) entry which is preliminary data.</text>
</comment>
<keyword evidence="2" id="KW-1133">Transmembrane helix</keyword>
<dbReference type="InterPro" id="IPR029062">
    <property type="entry name" value="Class_I_gatase-like"/>
</dbReference>